<sequence length="622" mass="71835">MSLSKILVEVHHLIQDMAQEIVKQESPFEPSGRSRLWCSEDIVHVLEENTGTNKIQFMVLNKARQEVQWSGNEFKKMTNLRVLIVKDVNFSQGPRYLPNILRVLDWKGYPSSSLPSEFHPRKLAILNLRNSFLTWYKAFKLKEINFWGCKFLKQVSDLSEARNLTELHIDFCKNLIIIHDSIGFLHKLKVISAESCVNLRIFSRFIMLKSLKMLNLKYCSSLHYFPEILEDMENLSYIYLRKTAIEELPCSIHNATGLSCLELSFCEGLKKVPTCILKLPKLERLHVVLSSVQFNKERGEQDQVRSTQERIDLQCCNFLDGFLPTFLGCLSNVAHLILGDSSLTLLPESIQECKFLSHLNLDNCKQLREIRGIPPNIKVLSAINCTSLVTLLPESIQECEFLTDLNLDNCKQPREIRGIPPNIKVLSAINCTSLTPSALSLLVDQNTRPSQHTDITLPGARIPKCFDHYGKGESLSFWFRNKFPDIALFVVVGPNKMFSSITFECNVSVNGNLLDHWFQSYPISEVENTFQYNLRCRLNLDEQGMVYPEDEWNHAEISYIFKTHKVGRRKKPLVQQTGIYIFDRARNQRDILFTNPNPKQSKRQHKWKYQFLGLKSCMLPQN</sequence>
<protein>
    <submittedName>
        <fullName evidence="1">Uncharacterized protein</fullName>
    </submittedName>
</protein>
<evidence type="ECO:0000313" key="1">
    <source>
        <dbReference type="EMBL" id="KAI4353203.1"/>
    </source>
</evidence>
<dbReference type="Proteomes" id="UP000828941">
    <property type="component" value="Chromosome 2"/>
</dbReference>
<organism evidence="1 2">
    <name type="scientific">Bauhinia variegata</name>
    <name type="common">Purple orchid tree</name>
    <name type="synonym">Phanera variegata</name>
    <dbReference type="NCBI Taxonomy" id="167791"/>
    <lineage>
        <taxon>Eukaryota</taxon>
        <taxon>Viridiplantae</taxon>
        <taxon>Streptophyta</taxon>
        <taxon>Embryophyta</taxon>
        <taxon>Tracheophyta</taxon>
        <taxon>Spermatophyta</taxon>
        <taxon>Magnoliopsida</taxon>
        <taxon>eudicotyledons</taxon>
        <taxon>Gunneridae</taxon>
        <taxon>Pentapetalae</taxon>
        <taxon>rosids</taxon>
        <taxon>fabids</taxon>
        <taxon>Fabales</taxon>
        <taxon>Fabaceae</taxon>
        <taxon>Cercidoideae</taxon>
        <taxon>Cercideae</taxon>
        <taxon>Bauhiniinae</taxon>
        <taxon>Bauhinia</taxon>
    </lineage>
</organism>
<keyword evidence="2" id="KW-1185">Reference proteome</keyword>
<evidence type="ECO:0000313" key="2">
    <source>
        <dbReference type="Proteomes" id="UP000828941"/>
    </source>
</evidence>
<name>A0ACB9PXI9_BAUVA</name>
<proteinExistence type="predicted"/>
<dbReference type="EMBL" id="CM039427">
    <property type="protein sequence ID" value="KAI4353203.1"/>
    <property type="molecule type" value="Genomic_DNA"/>
</dbReference>
<comment type="caution">
    <text evidence="1">The sequence shown here is derived from an EMBL/GenBank/DDBJ whole genome shotgun (WGS) entry which is preliminary data.</text>
</comment>
<reference evidence="1 2" key="1">
    <citation type="journal article" date="2022" name="DNA Res.">
        <title>Chromosomal-level genome assembly of the orchid tree Bauhinia variegata (Leguminosae; Cercidoideae) supports the allotetraploid origin hypothesis of Bauhinia.</title>
        <authorList>
            <person name="Zhong Y."/>
            <person name="Chen Y."/>
            <person name="Zheng D."/>
            <person name="Pang J."/>
            <person name="Liu Y."/>
            <person name="Luo S."/>
            <person name="Meng S."/>
            <person name="Qian L."/>
            <person name="Wei D."/>
            <person name="Dai S."/>
            <person name="Zhou R."/>
        </authorList>
    </citation>
    <scope>NUCLEOTIDE SEQUENCE [LARGE SCALE GENOMIC DNA]</scope>
    <source>
        <strain evidence="1">BV-YZ2020</strain>
    </source>
</reference>
<gene>
    <name evidence="1" type="ORF">L6164_002169</name>
</gene>
<accession>A0ACB9PXI9</accession>